<reference evidence="1" key="1">
    <citation type="submission" date="2021-06" db="EMBL/GenBank/DDBJ databases">
        <authorList>
            <person name="Kallberg Y."/>
            <person name="Tangrot J."/>
            <person name="Rosling A."/>
        </authorList>
    </citation>
    <scope>NUCLEOTIDE SEQUENCE</scope>
    <source>
        <strain evidence="1">IL203A</strain>
    </source>
</reference>
<evidence type="ECO:0000313" key="2">
    <source>
        <dbReference type="Proteomes" id="UP000789702"/>
    </source>
</evidence>
<accession>A0ACA9PGJ2</accession>
<proteinExistence type="predicted"/>
<sequence length="59" mass="6842">MCNIFQSNKREPQNSKIQEEEILDCNTSQMIYQSNTKKTQLKVETVSIETEPIPLVVEI</sequence>
<dbReference type="Proteomes" id="UP000789702">
    <property type="component" value="Unassembled WGS sequence"/>
</dbReference>
<dbReference type="EMBL" id="CAJVPU010028834">
    <property type="protein sequence ID" value="CAG8708589.1"/>
    <property type="molecule type" value="Genomic_DNA"/>
</dbReference>
<comment type="caution">
    <text evidence="1">The sequence shown here is derived from an EMBL/GenBank/DDBJ whole genome shotgun (WGS) entry which is preliminary data.</text>
</comment>
<keyword evidence="2" id="KW-1185">Reference proteome</keyword>
<evidence type="ECO:0000313" key="1">
    <source>
        <dbReference type="EMBL" id="CAG8708589.1"/>
    </source>
</evidence>
<name>A0ACA9PGJ2_9GLOM</name>
<feature type="non-terminal residue" evidence="1">
    <location>
        <position position="59"/>
    </location>
</feature>
<protein>
    <submittedName>
        <fullName evidence="1">16966_t:CDS:1</fullName>
    </submittedName>
</protein>
<gene>
    <name evidence="1" type="ORF">DHETER_LOCUS12132</name>
</gene>
<organism evidence="1 2">
    <name type="scientific">Dentiscutata heterogama</name>
    <dbReference type="NCBI Taxonomy" id="1316150"/>
    <lineage>
        <taxon>Eukaryota</taxon>
        <taxon>Fungi</taxon>
        <taxon>Fungi incertae sedis</taxon>
        <taxon>Mucoromycota</taxon>
        <taxon>Glomeromycotina</taxon>
        <taxon>Glomeromycetes</taxon>
        <taxon>Diversisporales</taxon>
        <taxon>Gigasporaceae</taxon>
        <taxon>Dentiscutata</taxon>
    </lineage>
</organism>